<evidence type="ECO:0000313" key="6">
    <source>
        <dbReference type="EMBL" id="ACL11818.1"/>
    </source>
</evidence>
<dbReference type="GO" id="GO:0016491">
    <property type="term" value="F:oxidoreductase activity"/>
    <property type="evidence" value="ECO:0007669"/>
    <property type="project" value="UniProtKB-KW"/>
</dbReference>
<dbReference type="SMART" id="SM00829">
    <property type="entry name" value="PKS_ER"/>
    <property type="match status" value="1"/>
</dbReference>
<evidence type="ECO:0000256" key="3">
    <source>
        <dbReference type="ARBA" id="ARBA00022833"/>
    </source>
</evidence>
<evidence type="ECO:0000256" key="2">
    <source>
        <dbReference type="ARBA" id="ARBA00022723"/>
    </source>
</evidence>
<organism evidence="6">
    <name type="scientific">Mycolicibacterium brisbanense</name>
    <dbReference type="NCBI Taxonomy" id="146020"/>
    <lineage>
        <taxon>Bacteria</taxon>
        <taxon>Bacillati</taxon>
        <taxon>Actinomycetota</taxon>
        <taxon>Actinomycetes</taxon>
        <taxon>Mycobacteriales</taxon>
        <taxon>Mycobacteriaceae</taxon>
        <taxon>Mycolicibacterium</taxon>
    </lineage>
</organism>
<dbReference type="InterPro" id="IPR011032">
    <property type="entry name" value="GroES-like_sf"/>
</dbReference>
<dbReference type="InterPro" id="IPR013154">
    <property type="entry name" value="ADH-like_N"/>
</dbReference>
<keyword evidence="4" id="KW-0560">Oxidoreductase</keyword>
<dbReference type="AlphaFoldDB" id="B8R4I8"/>
<accession>B8R4I8</accession>
<evidence type="ECO:0000256" key="1">
    <source>
        <dbReference type="ARBA" id="ARBA00001947"/>
    </source>
</evidence>
<keyword evidence="3" id="KW-0862">Zinc</keyword>
<dbReference type="InterPro" id="IPR020843">
    <property type="entry name" value="ER"/>
</dbReference>
<dbReference type="GO" id="GO:0046872">
    <property type="term" value="F:metal ion binding"/>
    <property type="evidence" value="ECO:0007669"/>
    <property type="project" value="UniProtKB-KW"/>
</dbReference>
<dbReference type="Pfam" id="PF00107">
    <property type="entry name" value="ADH_zinc_N"/>
    <property type="match status" value="1"/>
</dbReference>
<dbReference type="SUPFAM" id="SSF50129">
    <property type="entry name" value="GroES-like"/>
    <property type="match status" value="1"/>
</dbReference>
<reference evidence="6" key="1">
    <citation type="journal article" date="2009" name="Biochem. J.">
        <title>Characterization of the phenylurea hydrolases A and B: founding members of a novel amidohydrolase subgroup.</title>
        <authorList>
            <person name="Khurana J.L."/>
            <person name="Jackson C.J."/>
            <person name="Scott C."/>
            <person name="Pandey G."/>
            <person name="Horne I."/>
            <person name="Russell R.J."/>
            <person name="Herlt A."/>
            <person name="Easton C.J."/>
            <person name="Oakeshott J.G."/>
        </authorList>
    </citation>
    <scope>NUCLEOTIDE SEQUENCE</scope>
    <source>
        <strain evidence="6">JK1</strain>
    </source>
</reference>
<dbReference type="Gene3D" id="3.40.50.720">
    <property type="entry name" value="NAD(P)-binding Rossmann-like Domain"/>
    <property type="match status" value="1"/>
</dbReference>
<dbReference type="Gene3D" id="3.90.180.10">
    <property type="entry name" value="Medium-chain alcohol dehydrogenases, catalytic domain"/>
    <property type="match status" value="1"/>
</dbReference>
<feature type="domain" description="Enoyl reductase (ER)" evidence="5">
    <location>
        <begin position="8"/>
        <end position="335"/>
    </location>
</feature>
<evidence type="ECO:0000256" key="4">
    <source>
        <dbReference type="ARBA" id="ARBA00023002"/>
    </source>
</evidence>
<dbReference type="InterPro" id="IPR036291">
    <property type="entry name" value="NAD(P)-bd_dom_sf"/>
</dbReference>
<sequence length="337" mass="35394">MKACQITGIRQIDVVDLPEPTPGTGCVVVRVESVSLCGTDLHQYDGTLPITYPRIPGHDCSGVVHAVGASVTNVAVGDRVTIKPSFPCRACSDCANYHYADCLSKRLIGLWSDGCLAEYIEVPATNVIVLPASVSFDAAANLEPFTVAINTFRKLNLDMGSWVAILGQGPIGLGQTSVATLGGHRVIAIDTRSEALDLARKRGAEVTLDPTEVDVVEHILELTGNGVDAVIETAAVPATVAMETALVRKYGKLANIGISSGVGSLDIATIVARGLTVYGIGGNGGKGQYENALALLASGRIDPESLVTHRFPLDQAAAAFDLAFTKREPVIKVVLHR</sequence>
<protein>
    <recommendedName>
        <fullName evidence="5">Enoyl reductase (ER) domain-containing protein</fullName>
    </recommendedName>
</protein>
<comment type="cofactor">
    <cofactor evidence="1">
        <name>Zn(2+)</name>
        <dbReference type="ChEBI" id="CHEBI:29105"/>
    </cofactor>
</comment>
<dbReference type="PANTHER" id="PTHR43401:SF2">
    <property type="entry name" value="L-THREONINE 3-DEHYDROGENASE"/>
    <property type="match status" value="1"/>
</dbReference>
<dbReference type="InterPro" id="IPR013149">
    <property type="entry name" value="ADH-like_C"/>
</dbReference>
<dbReference type="EMBL" id="EU851876">
    <property type="protein sequence ID" value="ACL11818.1"/>
    <property type="molecule type" value="Genomic_DNA"/>
</dbReference>
<dbReference type="PANTHER" id="PTHR43401">
    <property type="entry name" value="L-THREONINE 3-DEHYDROGENASE"/>
    <property type="match status" value="1"/>
</dbReference>
<dbReference type="InterPro" id="IPR050129">
    <property type="entry name" value="Zn_alcohol_dh"/>
</dbReference>
<name>B8R4I8_9MYCO</name>
<evidence type="ECO:0000259" key="5">
    <source>
        <dbReference type="SMART" id="SM00829"/>
    </source>
</evidence>
<proteinExistence type="predicted"/>
<dbReference type="Pfam" id="PF08240">
    <property type="entry name" value="ADH_N"/>
    <property type="match status" value="1"/>
</dbReference>
<dbReference type="SUPFAM" id="SSF51735">
    <property type="entry name" value="NAD(P)-binding Rossmann-fold domains"/>
    <property type="match status" value="1"/>
</dbReference>
<keyword evidence="2" id="KW-0479">Metal-binding</keyword>